<dbReference type="InterPro" id="IPR055414">
    <property type="entry name" value="LRR_R13L4/SHOC2-like"/>
</dbReference>
<name>A0A3M7SXH7_BRAPC</name>
<dbReference type="InterPro" id="IPR007123">
    <property type="entry name" value="Gelsolin-like_dom"/>
</dbReference>
<evidence type="ECO:0000256" key="2">
    <source>
        <dbReference type="ARBA" id="ARBA00022737"/>
    </source>
</evidence>
<dbReference type="SMART" id="SM00369">
    <property type="entry name" value="LRR_TYP"/>
    <property type="match status" value="9"/>
</dbReference>
<dbReference type="InterPro" id="IPR029006">
    <property type="entry name" value="ADF-H/Gelsolin-like_dom_sf"/>
</dbReference>
<dbReference type="SMART" id="SM00364">
    <property type="entry name" value="LRR_BAC"/>
    <property type="match status" value="6"/>
</dbReference>
<comment type="caution">
    <text evidence="5">The sequence shown here is derived from an EMBL/GenBank/DDBJ whole genome shotgun (WGS) entry which is preliminary data.</text>
</comment>
<dbReference type="GO" id="GO:0005546">
    <property type="term" value="F:phosphatidylinositol-4,5-bisphosphate binding"/>
    <property type="evidence" value="ECO:0007669"/>
    <property type="project" value="TreeGrafter"/>
</dbReference>
<organism evidence="5 6">
    <name type="scientific">Brachionus plicatilis</name>
    <name type="common">Marine rotifer</name>
    <name type="synonym">Brachionus muelleri</name>
    <dbReference type="NCBI Taxonomy" id="10195"/>
    <lineage>
        <taxon>Eukaryota</taxon>
        <taxon>Metazoa</taxon>
        <taxon>Spiralia</taxon>
        <taxon>Gnathifera</taxon>
        <taxon>Rotifera</taxon>
        <taxon>Eurotatoria</taxon>
        <taxon>Monogononta</taxon>
        <taxon>Pseudotrocha</taxon>
        <taxon>Ploima</taxon>
        <taxon>Brachionidae</taxon>
        <taxon>Brachionus</taxon>
    </lineage>
</organism>
<dbReference type="PRINTS" id="PR00019">
    <property type="entry name" value="LEURICHRPT"/>
</dbReference>
<dbReference type="GO" id="GO:0051015">
    <property type="term" value="F:actin filament binding"/>
    <property type="evidence" value="ECO:0007669"/>
    <property type="project" value="InterPro"/>
</dbReference>
<protein>
    <submittedName>
        <fullName evidence="5">Flightless-1-like protein</fullName>
    </submittedName>
</protein>
<evidence type="ECO:0000313" key="6">
    <source>
        <dbReference type="Proteomes" id="UP000276133"/>
    </source>
</evidence>
<dbReference type="InterPro" id="IPR007122">
    <property type="entry name" value="Villin/Gelsolin"/>
</dbReference>
<dbReference type="SMART" id="SM00262">
    <property type="entry name" value="GEL"/>
    <property type="match status" value="6"/>
</dbReference>
<dbReference type="EMBL" id="REGN01000642">
    <property type="protein sequence ID" value="RNA40422.1"/>
    <property type="molecule type" value="Genomic_DNA"/>
</dbReference>
<dbReference type="Gene3D" id="3.80.10.10">
    <property type="entry name" value="Ribonuclease Inhibitor"/>
    <property type="match status" value="2"/>
</dbReference>
<dbReference type="Gene3D" id="3.40.20.10">
    <property type="entry name" value="Severin"/>
    <property type="match status" value="6"/>
</dbReference>
<evidence type="ECO:0000259" key="3">
    <source>
        <dbReference type="Pfam" id="PF00626"/>
    </source>
</evidence>
<dbReference type="PROSITE" id="PS51450">
    <property type="entry name" value="LRR"/>
    <property type="match status" value="3"/>
</dbReference>
<dbReference type="Pfam" id="PF00626">
    <property type="entry name" value="Gelsolin"/>
    <property type="match status" value="4"/>
</dbReference>
<dbReference type="Proteomes" id="UP000276133">
    <property type="component" value="Unassembled WGS sequence"/>
</dbReference>
<proteinExistence type="predicted"/>
<dbReference type="GO" id="GO:0005634">
    <property type="term" value="C:nucleus"/>
    <property type="evidence" value="ECO:0007669"/>
    <property type="project" value="TreeGrafter"/>
</dbReference>
<sequence length="1318" mass="151198">MSSTGVLPFVRGIDFTRYTFDENVKHPRLFTELQRLRWIRMNHTGLTELPSEMNCLTKLEQLHCVHNKIAGLNKELVELKCLRVLNLRDNQVKSENVPNDLNKLEDLTVLDLSFNDLTEVPQNLEEAKTILVLNMGHNRITSVPSHLFINLTDLVFLDLSSNKLETIPPQLRRLVHLKTLILNHNPLLHAQMRQLPALVSLESLHLKDTQRTLTNIPQGLENLPNLKEIDLSSNSLTIIPDVIYKIKTLRRLDFSDNNLSEVSNAIGDLDELITLNLSRNKLLSLPSAICKLSRLKKLYVNSNYLNFVGIPAGIGKLGELEIFSVSDNRLEMLPEGLCRCGKLRKLFLNKNKLYTLPESIHFLQLQDLDVSDNPDFQMPPKPIEMQKVIGAGALFYNIDFSLQNQLMLAGASPQQISATSLLPTKNAAKDPIARKKRLKLLKQNVNENESSKVLKGMREVAESKKSDKKLTGKFDEIKGKRWDEQLEKPKLDYSEFFEEDVGNIPGIVCYEIDKFLPSPVEPALNGKFFEGDCYIILKTYCDESNNLNWQIYFWIGSQSSLDKQACAAMHAVNLRNLLGATCRTQREEQNEESDEFLDIFGTDLCYIEGARTTSGFYKVEDIEYITRMYKVTGTQRIVLEPVPIHYESLNPKHVFLLDNGMSIYLWNGIKCNPITRSKARLFAENINKYERKFQSELIQFKQGDEVMAFWRILEGPPTQEFFNKELTETENAPEPGIFQPKLYKVGIGMGYLELPQVQANTGKLVLTKDLLDTRGVFILDCYTDIFVWMGRKSTRLVRTAAVKLSTSLEAMINRPAHTMVSSTLEGSENQIFKSKFEGWDELIPVDYTRTADAVLKKSEKFKKSQSQREGSVDSVSSTSTVSKNYLSAPNSNLIRSNSYVPSGSALPAILQNPSEALKTDLVALFKDRYEPVPDEEALGMMEEMNDFLESKECFVFENKKFVRLPESEIGQFYSEDCYLYFCKYWKVEEEDDGKEQSEEEPITENSFECKLYFWQGRDANNAGWLTFTFSLKKKFKDIEIIKLDQQQESPQFLAHFNRKLVIHKGKRKPSVQKPGQKSSYETKMYQLRRNPYSAICTRCIQLEQATALNLCSNFCFIVCVPFENTDEMSATKGIVYVWIGKNSNPEEAKIAEEIAQEIYDESFSIQVLNEGEEPETFFWHSLEGKKPYDTSAEYMKYMRLFRCSNDKGYFSVTEKCNDFCQDDLADDDVMILDTGENVYLWIGPSSSEIEVKLAFKSSQVYIQNLKLKQPPRPRRLLLTTKSKEPLAFTKCFHAWSRHKNLQIGNLEKKLILKQKILN</sequence>
<dbReference type="InterPro" id="IPR032675">
    <property type="entry name" value="LRR_dom_sf"/>
</dbReference>
<dbReference type="GO" id="GO:0051014">
    <property type="term" value="P:actin filament severing"/>
    <property type="evidence" value="ECO:0007669"/>
    <property type="project" value="TreeGrafter"/>
</dbReference>
<keyword evidence="6" id="KW-1185">Reference proteome</keyword>
<dbReference type="SUPFAM" id="SSF52058">
    <property type="entry name" value="L domain-like"/>
    <property type="match status" value="1"/>
</dbReference>
<dbReference type="PRINTS" id="PR00597">
    <property type="entry name" value="GELSOLIN"/>
</dbReference>
<feature type="domain" description="Gelsolin-like" evidence="3">
    <location>
        <begin position="1214"/>
        <end position="1270"/>
    </location>
</feature>
<dbReference type="PANTHER" id="PTHR11977">
    <property type="entry name" value="VILLIN"/>
    <property type="match status" value="1"/>
</dbReference>
<evidence type="ECO:0000313" key="5">
    <source>
        <dbReference type="EMBL" id="RNA40422.1"/>
    </source>
</evidence>
<keyword evidence="1" id="KW-0433">Leucine-rich repeat</keyword>
<dbReference type="CDD" id="cd11290">
    <property type="entry name" value="gelsolin_S1_like"/>
    <property type="match status" value="1"/>
</dbReference>
<dbReference type="GO" id="GO:0030239">
    <property type="term" value="P:myofibril assembly"/>
    <property type="evidence" value="ECO:0007669"/>
    <property type="project" value="TreeGrafter"/>
</dbReference>
<dbReference type="GO" id="GO:0015629">
    <property type="term" value="C:actin cytoskeleton"/>
    <property type="evidence" value="ECO:0007669"/>
    <property type="project" value="TreeGrafter"/>
</dbReference>
<dbReference type="CDD" id="cd11291">
    <property type="entry name" value="gelsolin_S6_like"/>
    <property type="match status" value="1"/>
</dbReference>
<dbReference type="GO" id="GO:0005737">
    <property type="term" value="C:cytoplasm"/>
    <property type="evidence" value="ECO:0007669"/>
    <property type="project" value="TreeGrafter"/>
</dbReference>
<dbReference type="CDD" id="cd11288">
    <property type="entry name" value="gelsolin_S5_like"/>
    <property type="match status" value="1"/>
</dbReference>
<dbReference type="CDD" id="cd11292">
    <property type="entry name" value="gelsolin_S3_like"/>
    <property type="match status" value="1"/>
</dbReference>
<dbReference type="FunFam" id="3.40.20.10:FF:000031">
    <property type="entry name" value="protein flightless-1 homolog isoform X1"/>
    <property type="match status" value="1"/>
</dbReference>
<feature type="domain" description="Gelsolin-like" evidence="3">
    <location>
        <begin position="766"/>
        <end position="832"/>
    </location>
</feature>
<dbReference type="GO" id="GO:0051016">
    <property type="term" value="P:barbed-end actin filament capping"/>
    <property type="evidence" value="ECO:0007669"/>
    <property type="project" value="TreeGrafter"/>
</dbReference>
<dbReference type="PANTHER" id="PTHR11977:SF51">
    <property type="entry name" value="PROTEIN FLIGHTLESS-1 HOMOLOG"/>
    <property type="match status" value="1"/>
</dbReference>
<dbReference type="SMART" id="SM00365">
    <property type="entry name" value="LRR_SD22"/>
    <property type="match status" value="7"/>
</dbReference>
<evidence type="ECO:0000256" key="1">
    <source>
        <dbReference type="ARBA" id="ARBA00022614"/>
    </source>
</evidence>
<feature type="domain" description="Gelsolin-like" evidence="3">
    <location>
        <begin position="519"/>
        <end position="597"/>
    </location>
</feature>
<dbReference type="GO" id="GO:0008154">
    <property type="term" value="P:actin polymerization or depolymerization"/>
    <property type="evidence" value="ECO:0007669"/>
    <property type="project" value="TreeGrafter"/>
</dbReference>
<dbReference type="Pfam" id="PF13855">
    <property type="entry name" value="LRR_8"/>
    <property type="match status" value="1"/>
</dbReference>
<dbReference type="CDD" id="cd11280">
    <property type="entry name" value="gelsolin_like"/>
    <property type="match status" value="1"/>
</dbReference>
<accession>A0A3M7SXH7</accession>
<dbReference type="STRING" id="10195.A0A3M7SXH7"/>
<dbReference type="InterPro" id="IPR001611">
    <property type="entry name" value="Leu-rich_rpt"/>
</dbReference>
<feature type="domain" description="Gelsolin-like" evidence="3">
    <location>
        <begin position="639"/>
        <end position="710"/>
    </location>
</feature>
<gene>
    <name evidence="5" type="ORF">BpHYR1_013640</name>
</gene>
<evidence type="ECO:0000259" key="4">
    <source>
        <dbReference type="Pfam" id="PF23598"/>
    </source>
</evidence>
<dbReference type="SUPFAM" id="SSF55753">
    <property type="entry name" value="Actin depolymerizing proteins"/>
    <property type="match status" value="6"/>
</dbReference>
<feature type="domain" description="Disease resistance R13L4/SHOC-2-like LRR" evidence="4">
    <location>
        <begin position="243"/>
        <end position="347"/>
    </location>
</feature>
<dbReference type="OrthoDB" id="20529at2759"/>
<dbReference type="InterPro" id="IPR003591">
    <property type="entry name" value="Leu-rich_rpt_typical-subtyp"/>
</dbReference>
<dbReference type="Pfam" id="PF23598">
    <property type="entry name" value="LRR_14"/>
    <property type="match status" value="1"/>
</dbReference>
<reference evidence="5 6" key="1">
    <citation type="journal article" date="2018" name="Sci. Rep.">
        <title>Genomic signatures of local adaptation to the degree of environmental predictability in rotifers.</title>
        <authorList>
            <person name="Franch-Gras L."/>
            <person name="Hahn C."/>
            <person name="Garcia-Roger E.M."/>
            <person name="Carmona M.J."/>
            <person name="Serra M."/>
            <person name="Gomez A."/>
        </authorList>
    </citation>
    <scope>NUCLEOTIDE SEQUENCE [LARGE SCALE GENOMIC DNA]</scope>
    <source>
        <strain evidence="5">HYR1</strain>
    </source>
</reference>
<keyword evidence="2" id="KW-0677">Repeat</keyword>